<evidence type="ECO:0000313" key="4">
    <source>
        <dbReference type="EMBL" id="MBB5776004.1"/>
    </source>
</evidence>
<comment type="similarity">
    <text evidence="1">Belongs to the YciI family.</text>
</comment>
<dbReference type="Proteomes" id="UP000579153">
    <property type="component" value="Unassembled WGS sequence"/>
</dbReference>
<dbReference type="PANTHER" id="PTHR35174">
    <property type="entry name" value="BLL7171 PROTEIN-RELATED"/>
    <property type="match status" value="1"/>
</dbReference>
<comment type="caution">
    <text evidence="4">The sequence shown here is derived from an EMBL/GenBank/DDBJ whole genome shotgun (WGS) entry which is preliminary data.</text>
</comment>
<keyword evidence="5" id="KW-1185">Reference proteome</keyword>
<evidence type="ECO:0000256" key="1">
    <source>
        <dbReference type="ARBA" id="ARBA00007689"/>
    </source>
</evidence>
<dbReference type="InterPro" id="IPR011008">
    <property type="entry name" value="Dimeric_a/b-barrel"/>
</dbReference>
<dbReference type="Gene3D" id="3.30.70.1060">
    <property type="entry name" value="Dimeric alpha+beta barrel"/>
    <property type="match status" value="1"/>
</dbReference>
<accession>A0A7W9G2L6</accession>
<feature type="compositionally biased region" description="Basic residues" evidence="2">
    <location>
        <begin position="113"/>
        <end position="136"/>
    </location>
</feature>
<organism evidence="4 5">
    <name type="scientific">Nonomuraea jabiensis</name>
    <dbReference type="NCBI Taxonomy" id="882448"/>
    <lineage>
        <taxon>Bacteria</taxon>
        <taxon>Bacillati</taxon>
        <taxon>Actinomycetota</taxon>
        <taxon>Actinomycetes</taxon>
        <taxon>Streptosporangiales</taxon>
        <taxon>Streptosporangiaceae</taxon>
        <taxon>Nonomuraea</taxon>
    </lineage>
</organism>
<protein>
    <recommendedName>
        <fullName evidence="3">YCII-related domain-containing protein</fullName>
    </recommendedName>
</protein>
<dbReference type="InterPro" id="IPR005545">
    <property type="entry name" value="YCII"/>
</dbReference>
<feature type="domain" description="YCII-related" evidence="3">
    <location>
        <begin position="4"/>
        <end position="102"/>
    </location>
</feature>
<dbReference type="SUPFAM" id="SSF54909">
    <property type="entry name" value="Dimeric alpha+beta barrel"/>
    <property type="match status" value="1"/>
</dbReference>
<reference evidence="4 5" key="1">
    <citation type="submission" date="2020-08" db="EMBL/GenBank/DDBJ databases">
        <title>Sequencing the genomes of 1000 actinobacteria strains.</title>
        <authorList>
            <person name="Klenk H.-P."/>
        </authorList>
    </citation>
    <scope>NUCLEOTIDE SEQUENCE [LARGE SCALE GENOMIC DNA]</scope>
    <source>
        <strain evidence="4 5">DSM 45507</strain>
    </source>
</reference>
<dbReference type="AlphaFoldDB" id="A0A7W9G2L6"/>
<gene>
    <name evidence="4" type="ORF">HD596_002760</name>
</gene>
<dbReference type="EMBL" id="JACHMB010000001">
    <property type="protein sequence ID" value="MBB5776004.1"/>
    <property type="molecule type" value="Genomic_DNA"/>
</dbReference>
<proteinExistence type="inferred from homology"/>
<name>A0A7W9G2L6_9ACTN</name>
<dbReference type="PANTHER" id="PTHR35174:SF3">
    <property type="entry name" value="BLL7171 PROTEIN"/>
    <property type="match status" value="1"/>
</dbReference>
<dbReference type="RefSeq" id="WP_185069598.1">
    <property type="nucleotide sequence ID" value="NZ_JACHMB010000001.1"/>
</dbReference>
<feature type="region of interest" description="Disordered" evidence="2">
    <location>
        <begin position="112"/>
        <end position="136"/>
    </location>
</feature>
<sequence length="136" mass="15043">MKKYLLAVQFDESAPSLSEEEMQEQQARTAKVTAEMQSAGSWVFVGGLLPSHSTTVVRPGNGTTTMTDGPFAETKEQLGGFWVIRCDDLDQALAWAEKCALTCGAPIEVRPPYRTRSRWPSRSGTRRRRPIPARGS</sequence>
<dbReference type="Pfam" id="PF03795">
    <property type="entry name" value="YCII"/>
    <property type="match status" value="1"/>
</dbReference>
<evidence type="ECO:0000256" key="2">
    <source>
        <dbReference type="SAM" id="MobiDB-lite"/>
    </source>
</evidence>
<evidence type="ECO:0000259" key="3">
    <source>
        <dbReference type="Pfam" id="PF03795"/>
    </source>
</evidence>
<evidence type="ECO:0000313" key="5">
    <source>
        <dbReference type="Proteomes" id="UP000579153"/>
    </source>
</evidence>